<dbReference type="AlphaFoldDB" id="A0A7Y2H3W2"/>
<evidence type="ECO:0000313" key="1">
    <source>
        <dbReference type="EMBL" id="NNF08480.1"/>
    </source>
</evidence>
<accession>A0A7Y2H3W2</accession>
<proteinExistence type="predicted"/>
<comment type="caution">
    <text evidence="1">The sequence shown here is derived from an EMBL/GenBank/DDBJ whole genome shotgun (WGS) entry which is preliminary data.</text>
</comment>
<organism evidence="1 2">
    <name type="scientific">Eiseniibacteriota bacterium</name>
    <dbReference type="NCBI Taxonomy" id="2212470"/>
    <lineage>
        <taxon>Bacteria</taxon>
        <taxon>Candidatus Eiseniibacteriota</taxon>
    </lineage>
</organism>
<gene>
    <name evidence="1" type="ORF">HKN21_17090</name>
</gene>
<dbReference type="Gene3D" id="3.40.50.300">
    <property type="entry name" value="P-loop containing nucleotide triphosphate hydrolases"/>
    <property type="match status" value="1"/>
</dbReference>
<reference evidence="1 2" key="1">
    <citation type="submission" date="2020-03" db="EMBL/GenBank/DDBJ databases">
        <title>Metabolic flexibility allows generalist bacteria to become dominant in a frequently disturbed ecosystem.</title>
        <authorList>
            <person name="Chen Y.-J."/>
            <person name="Leung P.M."/>
            <person name="Bay S.K."/>
            <person name="Hugenholtz P."/>
            <person name="Kessler A.J."/>
            <person name="Shelley G."/>
            <person name="Waite D.W."/>
            <person name="Cook P.L."/>
            <person name="Greening C."/>
        </authorList>
    </citation>
    <scope>NUCLEOTIDE SEQUENCE [LARGE SCALE GENOMIC DNA]</scope>
    <source>
        <strain evidence="1">SS_bin_28</strain>
    </source>
</reference>
<name>A0A7Y2H3W2_UNCEI</name>
<protein>
    <recommendedName>
        <fullName evidence="3">Adenylate kinase</fullName>
    </recommendedName>
</protein>
<evidence type="ECO:0000313" key="2">
    <source>
        <dbReference type="Proteomes" id="UP000547674"/>
    </source>
</evidence>
<dbReference type="InterPro" id="IPR052922">
    <property type="entry name" value="Cytidylate_Kinase-2"/>
</dbReference>
<dbReference type="PANTHER" id="PTHR37816:SF1">
    <property type="entry name" value="TOXIN"/>
    <property type="match status" value="1"/>
</dbReference>
<dbReference type="SUPFAM" id="SSF52540">
    <property type="entry name" value="P-loop containing nucleoside triphosphate hydrolases"/>
    <property type="match status" value="1"/>
</dbReference>
<sequence>MMDESLHRVMVVGVSCSGKSTFARQLSQHIDGRHIELDALHWQQGWKGRPRHEFLTELSGLIEAERWVCDGGYSFSWPTIWPQATALVWLNYSLPLVWKQAWSRTWNRVRTQEELWNGNRESFRHAYLSRNSILLWVLQSYGKIRRTYREVFTSNEYEHLTRIELRSPREAQQFFDALGEGSRGSQLENPARR</sequence>
<dbReference type="PANTHER" id="PTHR37816">
    <property type="entry name" value="YALI0E33011P"/>
    <property type="match status" value="1"/>
</dbReference>
<dbReference type="Proteomes" id="UP000547674">
    <property type="component" value="Unassembled WGS sequence"/>
</dbReference>
<dbReference type="EMBL" id="JABDJR010000684">
    <property type="protein sequence ID" value="NNF08480.1"/>
    <property type="molecule type" value="Genomic_DNA"/>
</dbReference>
<dbReference type="InterPro" id="IPR027417">
    <property type="entry name" value="P-loop_NTPase"/>
</dbReference>
<evidence type="ECO:0008006" key="3">
    <source>
        <dbReference type="Google" id="ProtNLM"/>
    </source>
</evidence>